<name>A0A1X6Z6U0_9RHOB</name>
<evidence type="ECO:0000313" key="3">
    <source>
        <dbReference type="Proteomes" id="UP000193963"/>
    </source>
</evidence>
<evidence type="ECO:0000259" key="1">
    <source>
        <dbReference type="Pfam" id="PF08885"/>
    </source>
</evidence>
<keyword evidence="3" id="KW-1185">Reference proteome</keyword>
<protein>
    <submittedName>
        <fullName evidence="2">GSCFA family protein</fullName>
    </submittedName>
</protein>
<accession>A0A1X6Z6U0</accession>
<dbReference type="Pfam" id="PF08885">
    <property type="entry name" value="GSCFA"/>
    <property type="match status" value="1"/>
</dbReference>
<reference evidence="2 3" key="1">
    <citation type="submission" date="2017-03" db="EMBL/GenBank/DDBJ databases">
        <authorList>
            <person name="Afonso C.L."/>
            <person name="Miller P.J."/>
            <person name="Scott M.A."/>
            <person name="Spackman E."/>
            <person name="Goraichik I."/>
            <person name="Dimitrov K.M."/>
            <person name="Suarez D.L."/>
            <person name="Swayne D.E."/>
        </authorList>
    </citation>
    <scope>NUCLEOTIDE SEQUENCE [LARGE SCALE GENOMIC DNA]</scope>
    <source>
        <strain evidence="2 3">CECT 7751</strain>
    </source>
</reference>
<proteinExistence type="predicted"/>
<organism evidence="2 3">
    <name type="scientific">Pseudooceanicola marinus</name>
    <dbReference type="NCBI Taxonomy" id="396013"/>
    <lineage>
        <taxon>Bacteria</taxon>
        <taxon>Pseudomonadati</taxon>
        <taxon>Pseudomonadota</taxon>
        <taxon>Alphaproteobacteria</taxon>
        <taxon>Rhodobacterales</taxon>
        <taxon>Paracoccaceae</taxon>
        <taxon>Pseudooceanicola</taxon>
    </lineage>
</organism>
<feature type="domain" description="GSCFA" evidence="1">
    <location>
        <begin position="42"/>
        <end position="310"/>
    </location>
</feature>
<sequence>MAHPYENLPATAYWKTGVAEKNPLQLSGLWTPKYQVPMDAPIVTAGSCFAQHIGRALGARGYQWFDAEPAPAWLAPEDAQAYNYGIFSFRTGNIYTARTLLQWLRLAFDEMQDPGEWWHHKGRVYDPLRPAIEPEGFESEAEARASREATLAAIRRAVERAGIFVFTLGLTESWRNAESGLEYAMCPGTLAGTFDPEVHVFHNHRHSDVLADMETTLALLKVKAPELKVLLTVSPVPLTATASGDHVLTATSYSKSVLRGVAGELTQVHDHVDYFPSYEIITHPVFRGMFYAPNQRSVVPEGVEVVMSKFFADQEAAFGPAKGRRGKGAKGGGKAARKLRTAWKEARGDEDVKCEEEMLNAFAR</sequence>
<dbReference type="AlphaFoldDB" id="A0A1X6Z6U0"/>
<dbReference type="RefSeq" id="WP_085887895.1">
    <property type="nucleotide sequence ID" value="NZ_FWFN01000003.1"/>
</dbReference>
<dbReference type="Proteomes" id="UP000193963">
    <property type="component" value="Unassembled WGS sequence"/>
</dbReference>
<evidence type="ECO:0000313" key="2">
    <source>
        <dbReference type="EMBL" id="SLN42254.1"/>
    </source>
</evidence>
<dbReference type="OrthoDB" id="369216at2"/>
<dbReference type="EMBL" id="FWFN01000003">
    <property type="protein sequence ID" value="SLN42254.1"/>
    <property type="molecule type" value="Genomic_DNA"/>
</dbReference>
<gene>
    <name evidence="2" type="ORF">PSM7751_01991</name>
</gene>
<dbReference type="InterPro" id="IPR014982">
    <property type="entry name" value="GSCFA"/>
</dbReference>